<sequence>MTLAQLLIFIPAAFLVAMSPGANNLLAFSNGSRAGFGAAIRALAGRLVAFALMIGLVAAGLGAVLATSKLAFTLIKWAGAAYLLWLAVRMWSAPVEQGAPPPVRMMRAEFLTAMSNPKAVLLFTAFLPQFVVGDTGISGQLMALGVVYIAVEGAAAALWAGGGAWLGARALSAARRKIIDRAAALAMIGAAGLILRSERP</sequence>
<dbReference type="AlphaFoldDB" id="A0A7S9LU24"/>
<dbReference type="GO" id="GO:0005886">
    <property type="term" value="C:plasma membrane"/>
    <property type="evidence" value="ECO:0007669"/>
    <property type="project" value="UniProtKB-SubCell"/>
</dbReference>
<evidence type="ECO:0000256" key="4">
    <source>
        <dbReference type="ARBA" id="ARBA00022989"/>
    </source>
</evidence>
<dbReference type="EMBL" id="CP064942">
    <property type="protein sequence ID" value="QPH55129.1"/>
    <property type="molecule type" value="Genomic_DNA"/>
</dbReference>
<proteinExistence type="predicted"/>
<dbReference type="PANTHER" id="PTHR30086">
    <property type="entry name" value="ARGININE EXPORTER PROTEIN ARGO"/>
    <property type="match status" value="1"/>
</dbReference>
<feature type="transmembrane region" description="Helical" evidence="6">
    <location>
        <begin position="43"/>
        <end position="67"/>
    </location>
</feature>
<comment type="subcellular location">
    <subcellularLocation>
        <location evidence="1">Cell membrane</location>
        <topology evidence="1">Multi-pass membrane protein</topology>
    </subcellularLocation>
</comment>
<dbReference type="PIRSF" id="PIRSF006324">
    <property type="entry name" value="LeuE"/>
    <property type="match status" value="1"/>
</dbReference>
<gene>
    <name evidence="7" type="ORF">I0K15_05115</name>
</gene>
<dbReference type="InterPro" id="IPR001123">
    <property type="entry name" value="LeuE-type"/>
</dbReference>
<keyword evidence="8" id="KW-1185">Reference proteome</keyword>
<feature type="transmembrane region" description="Helical" evidence="6">
    <location>
        <begin position="141"/>
        <end position="166"/>
    </location>
</feature>
<name>A0A7S9LU24_9RHOB</name>
<keyword evidence="4 6" id="KW-1133">Transmembrane helix</keyword>
<dbReference type="RefSeq" id="WP_196104328.1">
    <property type="nucleotide sequence ID" value="NZ_CP064942.1"/>
</dbReference>
<reference evidence="7 8" key="1">
    <citation type="submission" date="2020-11" db="EMBL/GenBank/DDBJ databases">
        <title>Description of Pontivivens ytuae sp. nov. isolated from deep sea sediment of Mariana Trench.</title>
        <authorList>
            <person name="Wang Z."/>
            <person name="Sun Q.-L."/>
            <person name="Xu X.-D."/>
            <person name="Tang Y.-Z."/>
            <person name="Zhang J."/>
        </authorList>
    </citation>
    <scope>NUCLEOTIDE SEQUENCE [LARGE SCALE GENOMIC DNA]</scope>
    <source>
        <strain evidence="7 8">MT2928</strain>
    </source>
</reference>
<dbReference type="GO" id="GO:0015171">
    <property type="term" value="F:amino acid transmembrane transporter activity"/>
    <property type="evidence" value="ECO:0007669"/>
    <property type="project" value="TreeGrafter"/>
</dbReference>
<evidence type="ECO:0000256" key="3">
    <source>
        <dbReference type="ARBA" id="ARBA00022692"/>
    </source>
</evidence>
<dbReference type="KEGG" id="poz:I0K15_05115"/>
<evidence type="ECO:0000256" key="6">
    <source>
        <dbReference type="SAM" id="Phobius"/>
    </source>
</evidence>
<organism evidence="7 8">
    <name type="scientific">Pontivivens ytuae</name>
    <dbReference type="NCBI Taxonomy" id="2789856"/>
    <lineage>
        <taxon>Bacteria</taxon>
        <taxon>Pseudomonadati</taxon>
        <taxon>Pseudomonadota</taxon>
        <taxon>Alphaproteobacteria</taxon>
        <taxon>Rhodobacterales</taxon>
        <taxon>Paracoccaceae</taxon>
        <taxon>Pontivivens</taxon>
    </lineage>
</organism>
<dbReference type="PANTHER" id="PTHR30086:SF20">
    <property type="entry name" value="ARGININE EXPORTER PROTEIN ARGO-RELATED"/>
    <property type="match status" value="1"/>
</dbReference>
<evidence type="ECO:0000313" key="7">
    <source>
        <dbReference type="EMBL" id="QPH55129.1"/>
    </source>
</evidence>
<accession>A0A7S9LU24</accession>
<keyword evidence="2" id="KW-1003">Cell membrane</keyword>
<dbReference type="Pfam" id="PF01810">
    <property type="entry name" value="LysE"/>
    <property type="match status" value="1"/>
</dbReference>
<evidence type="ECO:0000256" key="5">
    <source>
        <dbReference type="ARBA" id="ARBA00023136"/>
    </source>
</evidence>
<evidence type="ECO:0000313" key="8">
    <source>
        <dbReference type="Proteomes" id="UP000594800"/>
    </source>
</evidence>
<evidence type="ECO:0000256" key="2">
    <source>
        <dbReference type="ARBA" id="ARBA00022475"/>
    </source>
</evidence>
<feature type="transmembrane region" description="Helical" evidence="6">
    <location>
        <begin position="74"/>
        <end position="92"/>
    </location>
</feature>
<dbReference type="Proteomes" id="UP000594800">
    <property type="component" value="Chromosome"/>
</dbReference>
<keyword evidence="3 6" id="KW-0812">Transmembrane</keyword>
<keyword evidence="5 6" id="KW-0472">Membrane</keyword>
<protein>
    <submittedName>
        <fullName evidence="7">LysE family translocator</fullName>
    </submittedName>
</protein>
<evidence type="ECO:0000256" key="1">
    <source>
        <dbReference type="ARBA" id="ARBA00004651"/>
    </source>
</evidence>